<evidence type="ECO:0000259" key="2">
    <source>
        <dbReference type="Pfam" id="PF07589"/>
    </source>
</evidence>
<sequence length="279" mass="29789" precursor="true">MKQCEMRKCVLVSILVMLITSVTYGAIGGWMYWDGEGSDDLWTTDANWRRTDGAYPDNTPPNADCNVSLGYFSTYSPAYAQITEGMNITIYGFSIGNRGQGTLDMTGGTLNTHYINNTQSDTSATAVLNLYGGTINVTTSIGVARDGTGTINVEGGTINCNLVMFALNSTGVGTINLNGGELVVDYDTENPDQNNLQIRDGSKFVISDGVLRYNTGGLLTVADFEAFADAGKILADTSVDPLNEISIDTVGDYIVVTAVPEPATMLLLGLGGLVLRKRR</sequence>
<dbReference type="OrthoDB" id="279956at2"/>
<keyword evidence="1" id="KW-0812">Transmembrane</keyword>
<evidence type="ECO:0000313" key="3">
    <source>
        <dbReference type="EMBL" id="AQQ70358.1"/>
    </source>
</evidence>
<keyword evidence="1" id="KW-0472">Membrane</keyword>
<gene>
    <name evidence="3" type="ORF">SMSP2_00704</name>
</gene>
<dbReference type="KEGG" id="pbas:SMSP2_00704"/>
<keyword evidence="1" id="KW-1133">Transmembrane helix</keyword>
<keyword evidence="4" id="KW-1185">Reference proteome</keyword>
<proteinExistence type="predicted"/>
<evidence type="ECO:0000313" key="4">
    <source>
        <dbReference type="Proteomes" id="UP000188181"/>
    </source>
</evidence>
<feature type="transmembrane region" description="Helical" evidence="1">
    <location>
        <begin position="253"/>
        <end position="275"/>
    </location>
</feature>
<organism evidence="3 4">
    <name type="scientific">Limihaloglobus sulfuriphilus</name>
    <dbReference type="NCBI Taxonomy" id="1851148"/>
    <lineage>
        <taxon>Bacteria</taxon>
        <taxon>Pseudomonadati</taxon>
        <taxon>Planctomycetota</taxon>
        <taxon>Phycisphaerae</taxon>
        <taxon>Sedimentisphaerales</taxon>
        <taxon>Sedimentisphaeraceae</taxon>
        <taxon>Limihaloglobus</taxon>
    </lineage>
</organism>
<protein>
    <submittedName>
        <fullName evidence="3">PEP-CTERM motif protein</fullName>
    </submittedName>
</protein>
<reference evidence="4" key="1">
    <citation type="submission" date="2017-02" db="EMBL/GenBank/DDBJ databases">
        <title>Comparative genomics and description of representatives of a novel lineage of planctomycetes thriving in anoxic sediments.</title>
        <authorList>
            <person name="Spring S."/>
            <person name="Bunk B."/>
            <person name="Sproer C."/>
        </authorList>
    </citation>
    <scope>NUCLEOTIDE SEQUENCE [LARGE SCALE GENOMIC DNA]</scope>
    <source>
        <strain evidence="4">SM-Chi-D1</strain>
    </source>
</reference>
<dbReference type="Proteomes" id="UP000188181">
    <property type="component" value="Chromosome"/>
</dbReference>
<feature type="domain" description="Ice-binding protein C-terminal" evidence="2">
    <location>
        <begin position="258"/>
        <end position="279"/>
    </location>
</feature>
<dbReference type="InterPro" id="IPR013424">
    <property type="entry name" value="Ice-binding_C"/>
</dbReference>
<accession>A0A1Q2MCT8</accession>
<dbReference type="STRING" id="1851148.SMSP2_00704"/>
<dbReference type="AlphaFoldDB" id="A0A1Q2MCT8"/>
<dbReference type="RefSeq" id="WP_146682628.1">
    <property type="nucleotide sequence ID" value="NZ_CP019646.1"/>
</dbReference>
<dbReference type="NCBIfam" id="TIGR02595">
    <property type="entry name" value="PEP_CTERM"/>
    <property type="match status" value="1"/>
</dbReference>
<evidence type="ECO:0000256" key="1">
    <source>
        <dbReference type="SAM" id="Phobius"/>
    </source>
</evidence>
<name>A0A1Q2MCT8_9BACT</name>
<dbReference type="EMBL" id="CP019646">
    <property type="protein sequence ID" value="AQQ70358.1"/>
    <property type="molecule type" value="Genomic_DNA"/>
</dbReference>
<dbReference type="Pfam" id="PF07589">
    <property type="entry name" value="PEP-CTERM"/>
    <property type="match status" value="1"/>
</dbReference>